<gene>
    <name evidence="1" type="ORF">K0M31_016586</name>
</gene>
<reference evidence="1" key="1">
    <citation type="submission" date="2021-10" db="EMBL/GenBank/DDBJ databases">
        <title>Melipona bicolor Genome sequencing and assembly.</title>
        <authorList>
            <person name="Araujo N.S."/>
            <person name="Arias M.C."/>
        </authorList>
    </citation>
    <scope>NUCLEOTIDE SEQUENCE</scope>
    <source>
        <strain evidence="1">USP_2M_L1-L4_2017</strain>
        <tissue evidence="1">Whole body</tissue>
    </source>
</reference>
<dbReference type="Proteomes" id="UP001177670">
    <property type="component" value="Unassembled WGS sequence"/>
</dbReference>
<dbReference type="AlphaFoldDB" id="A0AA40FEI7"/>
<proteinExistence type="predicted"/>
<name>A0AA40FEI7_9HYME</name>
<sequence>MARYVTGCDAGSDAVVKATAAADNQHSDQPSTTKYAGLSECAAPLFHFYGALTVRVVSWVTSTAVP</sequence>
<accession>A0AA40FEI7</accession>
<protein>
    <submittedName>
        <fullName evidence="1">Uncharacterized protein</fullName>
    </submittedName>
</protein>
<evidence type="ECO:0000313" key="1">
    <source>
        <dbReference type="EMBL" id="KAK1117552.1"/>
    </source>
</evidence>
<comment type="caution">
    <text evidence="1">The sequence shown here is derived from an EMBL/GenBank/DDBJ whole genome shotgun (WGS) entry which is preliminary data.</text>
</comment>
<organism evidence="1 2">
    <name type="scientific">Melipona bicolor</name>
    <dbReference type="NCBI Taxonomy" id="60889"/>
    <lineage>
        <taxon>Eukaryota</taxon>
        <taxon>Metazoa</taxon>
        <taxon>Ecdysozoa</taxon>
        <taxon>Arthropoda</taxon>
        <taxon>Hexapoda</taxon>
        <taxon>Insecta</taxon>
        <taxon>Pterygota</taxon>
        <taxon>Neoptera</taxon>
        <taxon>Endopterygota</taxon>
        <taxon>Hymenoptera</taxon>
        <taxon>Apocrita</taxon>
        <taxon>Aculeata</taxon>
        <taxon>Apoidea</taxon>
        <taxon>Anthophila</taxon>
        <taxon>Apidae</taxon>
        <taxon>Melipona</taxon>
    </lineage>
</organism>
<evidence type="ECO:0000313" key="2">
    <source>
        <dbReference type="Proteomes" id="UP001177670"/>
    </source>
</evidence>
<dbReference type="EMBL" id="JAHYIQ010000050">
    <property type="protein sequence ID" value="KAK1117552.1"/>
    <property type="molecule type" value="Genomic_DNA"/>
</dbReference>
<keyword evidence="2" id="KW-1185">Reference proteome</keyword>